<dbReference type="CDD" id="cd02801">
    <property type="entry name" value="DUS_like_FMN"/>
    <property type="match status" value="1"/>
</dbReference>
<feature type="binding site" evidence="9">
    <location>
        <position position="158"/>
    </location>
    <ligand>
        <name>FMN</name>
        <dbReference type="ChEBI" id="CHEBI:58210"/>
    </ligand>
</feature>
<reference evidence="14" key="2">
    <citation type="submission" date="2023-07" db="EMBL/GenBank/DDBJ databases">
        <title>Genome-based characterization of strain KMM 296 and proposal for reclassification of Cobetia litoralis and Cobetia pacifica, and emended description of the species Cobetia amphilecti and Cobetia marina.</title>
        <authorList>
            <person name="Balabanova L."/>
            <person name="Nedashkovskaya O."/>
        </authorList>
    </citation>
    <scope>NUCLEOTIDE SEQUENCE [LARGE SCALE GENOMIC DNA]</scope>
    <source>
        <strain evidence="14">NRIC 0815</strain>
    </source>
</reference>
<feature type="site" description="Interacts with tRNA; defines subfamily-specific binding signature" evidence="9">
    <location>
        <position position="297"/>
    </location>
</feature>
<keyword evidence="2 9" id="KW-0820">tRNA-binding</keyword>
<evidence type="ECO:0000256" key="11">
    <source>
        <dbReference type="SAM" id="MobiDB-lite"/>
    </source>
</evidence>
<dbReference type="InterPro" id="IPR001269">
    <property type="entry name" value="DUS_fam"/>
</dbReference>
<keyword evidence="4 9" id="KW-0288">FMN</keyword>
<evidence type="ECO:0000256" key="3">
    <source>
        <dbReference type="ARBA" id="ARBA00022630"/>
    </source>
</evidence>
<dbReference type="InterPro" id="IPR013785">
    <property type="entry name" value="Aldolase_TIM"/>
</dbReference>
<keyword evidence="3 9" id="KW-0285">Flavoprotein</keyword>
<dbReference type="SUPFAM" id="SSF51395">
    <property type="entry name" value="FMN-linked oxidoreductases"/>
    <property type="match status" value="1"/>
</dbReference>
<evidence type="ECO:0000256" key="5">
    <source>
        <dbReference type="ARBA" id="ARBA00022694"/>
    </source>
</evidence>
<feature type="binding site" evidence="9">
    <location>
        <begin position="242"/>
        <end position="243"/>
    </location>
    <ligand>
        <name>FMN</name>
        <dbReference type="ChEBI" id="CHEBI:58210"/>
    </ligand>
</feature>
<dbReference type="PROSITE" id="PS01136">
    <property type="entry name" value="UPF0034"/>
    <property type="match status" value="1"/>
</dbReference>
<comment type="similarity">
    <text evidence="9">Belongs to the Dus family. DusC subfamily.</text>
</comment>
<comment type="cofactor">
    <cofactor evidence="1 9 10">
        <name>FMN</name>
        <dbReference type="ChEBI" id="CHEBI:58210"/>
    </cofactor>
</comment>
<evidence type="ECO:0000256" key="6">
    <source>
        <dbReference type="ARBA" id="ARBA00022857"/>
    </source>
</evidence>
<keyword evidence="7 9" id="KW-0694">RNA-binding</keyword>
<feature type="binding site" evidence="9">
    <location>
        <begin position="218"/>
        <end position="220"/>
    </location>
    <ligand>
        <name>FMN</name>
        <dbReference type="ChEBI" id="CHEBI:58210"/>
    </ligand>
</feature>
<dbReference type="RefSeq" id="WP_284726906.1">
    <property type="nucleotide sequence ID" value="NZ_JASCSA010000007.1"/>
</dbReference>
<feature type="domain" description="DUS-like FMN-binding" evidence="12">
    <location>
        <begin position="18"/>
        <end position="322"/>
    </location>
</feature>
<evidence type="ECO:0000256" key="7">
    <source>
        <dbReference type="ARBA" id="ARBA00022884"/>
    </source>
</evidence>
<dbReference type="PIRSF" id="PIRSF006621">
    <property type="entry name" value="Dus"/>
    <property type="match status" value="1"/>
</dbReference>
<gene>
    <name evidence="9" type="primary">dusC</name>
    <name evidence="13" type="ORF">QLT01_10580</name>
</gene>
<name>A0ABT6UQ17_9GAMM</name>
<reference evidence="13 14" key="1">
    <citation type="submission" date="2023-04" db="EMBL/GenBank/DDBJ databases">
        <authorList>
            <person name="Otstavnykh N."/>
            <person name="Seitkalieva A."/>
            <person name="Bystritskaya E."/>
        </authorList>
    </citation>
    <scope>NUCLEOTIDE SEQUENCE [LARGE SCALE GENOMIC DNA]</scope>
    <source>
        <strain evidence="13 14">NRIC 0815</strain>
    </source>
</reference>
<evidence type="ECO:0000313" key="14">
    <source>
        <dbReference type="Proteomes" id="UP001229025"/>
    </source>
</evidence>
<keyword evidence="6 9" id="KW-0521">NADP</keyword>
<evidence type="ECO:0000256" key="9">
    <source>
        <dbReference type="HAMAP-Rule" id="MF_02043"/>
    </source>
</evidence>
<dbReference type="GO" id="GO:0016491">
    <property type="term" value="F:oxidoreductase activity"/>
    <property type="evidence" value="ECO:0007669"/>
    <property type="project" value="UniProtKB-KW"/>
</dbReference>
<sequence length="372" mass="40428">MTPSLTPQALARAGRIGIAPMEGVIDDITRECLTGLGGYDWCVTEFVRVTHVKLPPRVFKRICPELLDASPTQTARTRHETPVALQLLGADPEALGINARVAARLGAPSVDINFGCPAKTVNRHDGGAALLRSPERVFRAVEGVRKALEGTGVPVTAKIRLGFNDRRLALACAQAAEAGGATQLVVHGRTKQEGYRPPAHWEWIGKITSELSIPVVANGDIWDMHCYWRARSLSGCRDVMLGRAALADPFLAARIKHWQATGELLPETDWTQRAQVLLSHAERCAHLPDKVMVPLLKQWMNMMRQSGNAEAESRFQAIKRHKGRAEFFTGLVAGTALELAPSLLTSVTRMPEPAQVPESPQTSEADAATTPA</sequence>
<organism evidence="13 14">
    <name type="scientific">Cobetia amphilecti</name>
    <dbReference type="NCBI Taxonomy" id="1055104"/>
    <lineage>
        <taxon>Bacteria</taxon>
        <taxon>Pseudomonadati</taxon>
        <taxon>Pseudomonadota</taxon>
        <taxon>Gammaproteobacteria</taxon>
        <taxon>Oceanospirillales</taxon>
        <taxon>Halomonadaceae</taxon>
        <taxon>Cobetia</taxon>
    </lineage>
</organism>
<feature type="site" description="Interacts with tRNA" evidence="9">
    <location>
        <position position="113"/>
    </location>
</feature>
<feature type="site" description="Interacts with tRNA; defines subfamily-specific binding signature" evidence="9">
    <location>
        <position position="319"/>
    </location>
</feature>
<comment type="function">
    <text evidence="9">Catalyzes the synthesis of 5,6-dihydrouridine (D), a modified base found in the D-loop of most tRNAs, via the reduction of the C5-C6 double bond in target uridines. Specifically modifies U16 in tRNAs.</text>
</comment>
<feature type="region of interest" description="Disordered" evidence="11">
    <location>
        <begin position="350"/>
        <end position="372"/>
    </location>
</feature>
<dbReference type="EMBL" id="JASCSA010000007">
    <property type="protein sequence ID" value="MDI5884797.1"/>
    <property type="molecule type" value="Genomic_DNA"/>
</dbReference>
<dbReference type="PANTHER" id="PTHR11082">
    <property type="entry name" value="TRNA-DIHYDROURIDINE SYNTHASE"/>
    <property type="match status" value="1"/>
</dbReference>
<comment type="caution">
    <text evidence="9">Lacks conserved residue(s) required for the propagation of feature annotation.</text>
</comment>
<evidence type="ECO:0000313" key="13">
    <source>
        <dbReference type="EMBL" id="MDI5884797.1"/>
    </source>
</evidence>
<dbReference type="Gene3D" id="3.20.20.70">
    <property type="entry name" value="Aldolase class I"/>
    <property type="match status" value="1"/>
</dbReference>
<comment type="caution">
    <text evidence="13">The sequence shown here is derived from an EMBL/GenBank/DDBJ whole genome shotgun (WGS) entry which is preliminary data.</text>
</comment>
<evidence type="ECO:0000256" key="1">
    <source>
        <dbReference type="ARBA" id="ARBA00001917"/>
    </source>
</evidence>
<dbReference type="InterPro" id="IPR032886">
    <property type="entry name" value="DusC"/>
</dbReference>
<dbReference type="Pfam" id="PF01207">
    <property type="entry name" value="Dus"/>
    <property type="match status" value="1"/>
</dbReference>
<dbReference type="EC" id="1.3.1.-" evidence="9"/>
<keyword evidence="8 9" id="KW-0560">Oxidoreductase</keyword>
<evidence type="ECO:0000256" key="2">
    <source>
        <dbReference type="ARBA" id="ARBA00022555"/>
    </source>
</evidence>
<comment type="catalytic activity">
    <reaction evidence="9">
        <text>5,6-dihydrouridine(16) in tRNA + NAD(+) = uridine(16) in tRNA + NADH + H(+)</text>
        <dbReference type="Rhea" id="RHEA:53380"/>
        <dbReference type="Rhea" id="RHEA-COMP:13543"/>
        <dbReference type="Rhea" id="RHEA-COMP:13544"/>
        <dbReference type="ChEBI" id="CHEBI:15378"/>
        <dbReference type="ChEBI" id="CHEBI:57540"/>
        <dbReference type="ChEBI" id="CHEBI:57945"/>
        <dbReference type="ChEBI" id="CHEBI:65315"/>
        <dbReference type="ChEBI" id="CHEBI:74443"/>
    </reaction>
</comment>
<dbReference type="InterPro" id="IPR035587">
    <property type="entry name" value="DUS-like_FMN-bd"/>
</dbReference>
<evidence type="ECO:0000256" key="10">
    <source>
        <dbReference type="PIRNR" id="PIRNR006621"/>
    </source>
</evidence>
<comment type="catalytic activity">
    <reaction evidence="9">
        <text>5,6-dihydrouridine(16) in tRNA + NADP(+) = uridine(16) in tRNA + NADPH + H(+)</text>
        <dbReference type="Rhea" id="RHEA:53376"/>
        <dbReference type="Rhea" id="RHEA-COMP:13543"/>
        <dbReference type="Rhea" id="RHEA-COMP:13544"/>
        <dbReference type="ChEBI" id="CHEBI:15378"/>
        <dbReference type="ChEBI" id="CHEBI:57783"/>
        <dbReference type="ChEBI" id="CHEBI:58349"/>
        <dbReference type="ChEBI" id="CHEBI:65315"/>
        <dbReference type="ChEBI" id="CHEBI:74443"/>
    </reaction>
</comment>
<comment type="similarity">
    <text evidence="10">Belongs to the dus family.</text>
</comment>
<proteinExistence type="inferred from homology"/>
<dbReference type="HAMAP" id="MF_02043">
    <property type="entry name" value="DusC_subfam"/>
    <property type="match status" value="1"/>
</dbReference>
<evidence type="ECO:0000259" key="12">
    <source>
        <dbReference type="Pfam" id="PF01207"/>
    </source>
</evidence>
<keyword evidence="14" id="KW-1185">Reference proteome</keyword>
<keyword evidence="5 9" id="KW-0819">tRNA processing</keyword>
<evidence type="ECO:0000256" key="8">
    <source>
        <dbReference type="ARBA" id="ARBA00023002"/>
    </source>
</evidence>
<evidence type="ECO:0000256" key="4">
    <source>
        <dbReference type="ARBA" id="ARBA00022643"/>
    </source>
</evidence>
<feature type="active site" description="Proton donor" evidence="9">
    <location>
        <position position="116"/>
    </location>
</feature>
<dbReference type="InterPro" id="IPR018517">
    <property type="entry name" value="tRNA_hU_synthase_CS"/>
</dbReference>
<dbReference type="Proteomes" id="UP001229025">
    <property type="component" value="Unassembled WGS sequence"/>
</dbReference>
<dbReference type="PANTHER" id="PTHR11082:SF26">
    <property type="entry name" value="TRNA-DIHYDROURIDINE(16) SYNTHASE"/>
    <property type="match status" value="1"/>
</dbReference>
<feature type="site" description="Interacts with tRNA; defines subfamily-specific binding signature" evidence="9">
    <location>
        <position position="48"/>
    </location>
</feature>
<accession>A0ABT6UQ17</accession>
<feature type="site" description="Interacts with tRNA" evidence="9">
    <location>
        <position position="195"/>
    </location>
</feature>
<feature type="binding site" evidence="9">
    <location>
        <position position="86"/>
    </location>
    <ligand>
        <name>FMN</name>
        <dbReference type="ChEBI" id="CHEBI:58210"/>
    </ligand>
</feature>
<protein>
    <recommendedName>
        <fullName evidence="9">tRNA-dihydrouridine(16) synthase</fullName>
        <ecNumber evidence="9">1.3.1.-</ecNumber>
    </recommendedName>
    <alternativeName>
        <fullName evidence="9">U16-specific dihydrouridine synthase</fullName>
        <shortName evidence="9">U16-specific Dus</shortName>
    </alternativeName>
    <alternativeName>
        <fullName evidence="9">tRNA-dihydrouridine synthase C</fullName>
    </alternativeName>
</protein>